<dbReference type="AlphaFoldDB" id="A0A376TJ64"/>
<dbReference type="Proteomes" id="UP000254405">
    <property type="component" value="Unassembled WGS sequence"/>
</dbReference>
<sequence>MNGIRQDQLLRNVQYSTAFRQEGIHTRVRFHHIGKPHLVLRGKILQRLSVTFRNGDHLILTNQATPVGWQRISYRRGGTAKADNSEGRCE</sequence>
<dbReference type="EMBL" id="UGCO01000001">
    <property type="protein sequence ID" value="STI76878.1"/>
    <property type="molecule type" value="Genomic_DNA"/>
</dbReference>
<reference evidence="1 2" key="1">
    <citation type="submission" date="2018-06" db="EMBL/GenBank/DDBJ databases">
        <authorList>
            <consortium name="Pathogen Informatics"/>
            <person name="Doyle S."/>
        </authorList>
    </citation>
    <scope>NUCLEOTIDE SEQUENCE [LARGE SCALE GENOMIC DNA]</scope>
    <source>
        <strain evidence="1 2">NCTC8985</strain>
    </source>
</reference>
<accession>A0A376TJ64</accession>
<organism evidence="1 2">
    <name type="scientific">Escherichia coli</name>
    <dbReference type="NCBI Taxonomy" id="562"/>
    <lineage>
        <taxon>Bacteria</taxon>
        <taxon>Pseudomonadati</taxon>
        <taxon>Pseudomonadota</taxon>
        <taxon>Gammaproteobacteria</taxon>
        <taxon>Enterobacterales</taxon>
        <taxon>Enterobacteriaceae</taxon>
        <taxon>Escherichia</taxon>
    </lineage>
</organism>
<evidence type="ECO:0000313" key="2">
    <source>
        <dbReference type="Proteomes" id="UP000254405"/>
    </source>
</evidence>
<gene>
    <name evidence="1" type="ORF">NCTC8985_02147</name>
</gene>
<name>A0A376TJ64_ECOLX</name>
<proteinExistence type="predicted"/>
<protein>
    <submittedName>
        <fullName evidence="1">Uncharacterized protein</fullName>
    </submittedName>
</protein>
<evidence type="ECO:0000313" key="1">
    <source>
        <dbReference type="EMBL" id="STI76878.1"/>
    </source>
</evidence>